<name>A0A0M3HXB3_ASCLU</name>
<sequence>MATENVIEHAATTSNRPTYDNTGDADMLLRDDENESSPLLYGACSLPTVLLDDDRNTVTDVEESIVPCTSTLSDGGRLVARETKKRRRARRKRFVSDSMLKPIKKTSLAARGYHMRFDGVQVNNDKCDARLPNKMRHLLQY</sequence>
<protein>
    <submittedName>
        <fullName evidence="3">Uncharacterized protein</fullName>
    </submittedName>
</protein>
<reference evidence="3" key="1">
    <citation type="submission" date="2017-02" db="UniProtKB">
        <authorList>
            <consortium name="WormBaseParasite"/>
        </authorList>
    </citation>
    <scope>IDENTIFICATION</scope>
</reference>
<evidence type="ECO:0000313" key="2">
    <source>
        <dbReference type="Proteomes" id="UP000036681"/>
    </source>
</evidence>
<dbReference type="Proteomes" id="UP000036681">
    <property type="component" value="Unplaced"/>
</dbReference>
<accession>A0A0M3HXB3</accession>
<proteinExistence type="predicted"/>
<feature type="region of interest" description="Disordered" evidence="1">
    <location>
        <begin position="1"/>
        <end position="22"/>
    </location>
</feature>
<organism evidence="2 3">
    <name type="scientific">Ascaris lumbricoides</name>
    <name type="common">Giant roundworm</name>
    <dbReference type="NCBI Taxonomy" id="6252"/>
    <lineage>
        <taxon>Eukaryota</taxon>
        <taxon>Metazoa</taxon>
        <taxon>Ecdysozoa</taxon>
        <taxon>Nematoda</taxon>
        <taxon>Chromadorea</taxon>
        <taxon>Rhabditida</taxon>
        <taxon>Spirurina</taxon>
        <taxon>Ascaridomorpha</taxon>
        <taxon>Ascaridoidea</taxon>
        <taxon>Ascarididae</taxon>
        <taxon>Ascaris</taxon>
    </lineage>
</organism>
<feature type="compositionally biased region" description="Polar residues" evidence="1">
    <location>
        <begin position="11"/>
        <end position="21"/>
    </location>
</feature>
<keyword evidence="2" id="KW-1185">Reference proteome</keyword>
<dbReference type="WBParaSite" id="ALUE_0000793401-mRNA-1">
    <property type="protein sequence ID" value="ALUE_0000793401-mRNA-1"/>
    <property type="gene ID" value="ALUE_0000793401"/>
</dbReference>
<dbReference type="AlphaFoldDB" id="A0A0M3HXB3"/>
<evidence type="ECO:0000256" key="1">
    <source>
        <dbReference type="SAM" id="MobiDB-lite"/>
    </source>
</evidence>
<evidence type="ECO:0000313" key="3">
    <source>
        <dbReference type="WBParaSite" id="ALUE_0000793401-mRNA-1"/>
    </source>
</evidence>